<protein>
    <submittedName>
        <fullName evidence="10">Transporter ydeD</fullName>
    </submittedName>
</protein>
<keyword evidence="4 8" id="KW-0812">Transmembrane</keyword>
<evidence type="ECO:0000256" key="6">
    <source>
        <dbReference type="ARBA" id="ARBA00023136"/>
    </source>
</evidence>
<dbReference type="PANTHER" id="PTHR42920:SF11">
    <property type="entry name" value="INNER MEMBRANE PROTEIN YTFF"/>
    <property type="match status" value="1"/>
</dbReference>
<evidence type="ECO:0000256" key="8">
    <source>
        <dbReference type="SAM" id="Phobius"/>
    </source>
</evidence>
<organism evidence="10 11">
    <name type="scientific">Mycobacteroides abscessus</name>
    <dbReference type="NCBI Taxonomy" id="36809"/>
    <lineage>
        <taxon>Bacteria</taxon>
        <taxon>Bacillati</taxon>
        <taxon>Actinomycetota</taxon>
        <taxon>Actinomycetes</taxon>
        <taxon>Mycobacteriales</taxon>
        <taxon>Mycobacteriaceae</taxon>
        <taxon>Mycobacteroides</taxon>
    </lineage>
</organism>
<dbReference type="SUPFAM" id="SSF103481">
    <property type="entry name" value="Multidrug resistance efflux transporter EmrE"/>
    <property type="match status" value="2"/>
</dbReference>
<name>A0A0U0YPA7_9MYCO</name>
<gene>
    <name evidence="10" type="primary">ydeD</name>
    <name evidence="10" type="ORF">ERS075579_01419</name>
</gene>
<feature type="transmembrane region" description="Helical" evidence="8">
    <location>
        <begin position="43"/>
        <end position="65"/>
    </location>
</feature>
<dbReference type="Proteomes" id="UP000045782">
    <property type="component" value="Unassembled WGS sequence"/>
</dbReference>
<dbReference type="InterPro" id="IPR051258">
    <property type="entry name" value="Diverse_Substrate_Transporter"/>
</dbReference>
<feature type="transmembrane region" description="Helical" evidence="8">
    <location>
        <begin position="130"/>
        <end position="150"/>
    </location>
</feature>
<dbReference type="InterPro" id="IPR000620">
    <property type="entry name" value="EamA_dom"/>
</dbReference>
<feature type="domain" description="EamA" evidence="9">
    <location>
        <begin position="156"/>
        <end position="299"/>
    </location>
</feature>
<feature type="transmembrane region" description="Helical" evidence="8">
    <location>
        <begin position="156"/>
        <end position="172"/>
    </location>
</feature>
<evidence type="ECO:0000256" key="4">
    <source>
        <dbReference type="ARBA" id="ARBA00022692"/>
    </source>
</evidence>
<dbReference type="PANTHER" id="PTHR42920">
    <property type="entry name" value="OS03G0707200 PROTEIN-RELATED"/>
    <property type="match status" value="1"/>
</dbReference>
<evidence type="ECO:0000259" key="9">
    <source>
        <dbReference type="Pfam" id="PF00892"/>
    </source>
</evidence>
<dbReference type="Pfam" id="PF00892">
    <property type="entry name" value="EamA"/>
    <property type="match status" value="2"/>
</dbReference>
<dbReference type="AlphaFoldDB" id="A0A0U0YPA7"/>
<evidence type="ECO:0000313" key="11">
    <source>
        <dbReference type="Proteomes" id="UP000045782"/>
    </source>
</evidence>
<keyword evidence="3" id="KW-1003">Cell membrane</keyword>
<dbReference type="RefSeq" id="WP_005055978.1">
    <property type="nucleotide sequence ID" value="NZ_CP014951.1"/>
</dbReference>
<reference evidence="10 11" key="1">
    <citation type="submission" date="2015-03" db="EMBL/GenBank/DDBJ databases">
        <authorList>
            <person name="Murphy D."/>
        </authorList>
    </citation>
    <scope>NUCLEOTIDE SEQUENCE [LARGE SCALE GENOMIC DNA]</scope>
    <source>
        <strain evidence="10 11">PAP088</strain>
    </source>
</reference>
<accession>A0A0U0YPA7</accession>
<evidence type="ECO:0000256" key="3">
    <source>
        <dbReference type="ARBA" id="ARBA00022475"/>
    </source>
</evidence>
<feature type="transmembrane region" description="Helical" evidence="8">
    <location>
        <begin position="184"/>
        <end position="209"/>
    </location>
</feature>
<feature type="domain" description="EamA" evidence="9">
    <location>
        <begin position="9"/>
        <end position="144"/>
    </location>
</feature>
<feature type="transmembrane region" description="Helical" evidence="8">
    <location>
        <begin position="258"/>
        <end position="278"/>
    </location>
</feature>
<feature type="region of interest" description="Disordered" evidence="7">
    <location>
        <begin position="305"/>
        <end position="350"/>
    </location>
</feature>
<evidence type="ECO:0000256" key="1">
    <source>
        <dbReference type="ARBA" id="ARBA00004651"/>
    </source>
</evidence>
<proteinExistence type="inferred from homology"/>
<feature type="transmembrane region" description="Helical" evidence="8">
    <location>
        <begin position="99"/>
        <end position="118"/>
    </location>
</feature>
<comment type="subcellular location">
    <subcellularLocation>
        <location evidence="1">Cell membrane</location>
        <topology evidence="1">Multi-pass membrane protein</topology>
    </subcellularLocation>
</comment>
<feature type="transmembrane region" description="Helical" evidence="8">
    <location>
        <begin position="284"/>
        <end position="300"/>
    </location>
</feature>
<evidence type="ECO:0000313" key="10">
    <source>
        <dbReference type="EMBL" id="CPV42712.1"/>
    </source>
</evidence>
<evidence type="ECO:0000256" key="7">
    <source>
        <dbReference type="SAM" id="MobiDB-lite"/>
    </source>
</evidence>
<dbReference type="EMBL" id="CSWP01000002">
    <property type="protein sequence ID" value="CPV42712.1"/>
    <property type="molecule type" value="Genomic_DNA"/>
</dbReference>
<feature type="transmembrane region" description="Helical" evidence="8">
    <location>
        <begin position="229"/>
        <end position="251"/>
    </location>
</feature>
<feature type="transmembrane region" description="Helical" evidence="8">
    <location>
        <begin position="74"/>
        <end position="93"/>
    </location>
</feature>
<feature type="compositionally biased region" description="Polar residues" evidence="7">
    <location>
        <begin position="334"/>
        <end position="350"/>
    </location>
</feature>
<keyword evidence="6 8" id="KW-0472">Membrane</keyword>
<evidence type="ECO:0000256" key="2">
    <source>
        <dbReference type="ARBA" id="ARBA00007362"/>
    </source>
</evidence>
<evidence type="ECO:0000256" key="5">
    <source>
        <dbReference type="ARBA" id="ARBA00022989"/>
    </source>
</evidence>
<dbReference type="InterPro" id="IPR037185">
    <property type="entry name" value="EmrE-like"/>
</dbReference>
<dbReference type="GO" id="GO:0005886">
    <property type="term" value="C:plasma membrane"/>
    <property type="evidence" value="ECO:0007669"/>
    <property type="project" value="UniProtKB-SubCell"/>
</dbReference>
<comment type="similarity">
    <text evidence="2">Belongs to the EamA transporter family.</text>
</comment>
<sequence length="350" mass="35896">MNDKTNFRAGVILALVSAAAFGFSGPFAKSLMAAGWSLTAVVTARLATGAAVMVVAACIAAPGWFSEARRHAKVVVLYGIIPVAGAQFCYFGAVRHMSVGVAMLLEFLSPILVIAWTWMITRHRPHTRVLAGATLALLGMLLVLNIFSGARVEPVGIAWGLGAAVCAAYYFISSHRAGGKAEELQPITLATSGLLVGAVAVGGFGLTGIMPLTFSTQDVHVAGWNTPVYVPILVLGVVTTAIAYITGIAAITRLRPSYASLIALTEVLCAVIAGWALLGETIAPIQYAGAAVILAGLILAHRGSDTPGEPESSGAGLTASLPAGLKSHGDDSELSVTSVCDATAESTPSQ</sequence>
<keyword evidence="5 8" id="KW-1133">Transmembrane helix</keyword>